<evidence type="ECO:0000256" key="11">
    <source>
        <dbReference type="SAM" id="Phobius"/>
    </source>
</evidence>
<dbReference type="NCBIfam" id="TIGR02532">
    <property type="entry name" value="IV_pilin_GFxxxE"/>
    <property type="match status" value="1"/>
</dbReference>
<evidence type="ECO:0000256" key="5">
    <source>
        <dbReference type="ARBA" id="ARBA00022519"/>
    </source>
</evidence>
<dbReference type="OrthoDB" id="9133864at2"/>
<sequence>MRAASRAQGGFTLIEMLVVIVIGAILVSLASLSLTRNPRTELVDEARRLALLFESASDEAQLRSRPVVWQPVPGGYRFMVRDADQWRVIGDDLLRPRTWRGGVAQARIDYAGEHDAKRLVFGTESVGQPAAVTLGSDAGQVVVWTTGNGRYEVRP</sequence>
<comment type="similarity">
    <text evidence="9">Belongs to the GSP H family.</text>
</comment>
<dbReference type="STRING" id="1770053.SAMN05216551_105130"/>
<evidence type="ECO:0000256" key="8">
    <source>
        <dbReference type="ARBA" id="ARBA00023136"/>
    </source>
</evidence>
<dbReference type="GO" id="GO:0015627">
    <property type="term" value="C:type II protein secretion system complex"/>
    <property type="evidence" value="ECO:0007669"/>
    <property type="project" value="InterPro"/>
</dbReference>
<evidence type="ECO:0000256" key="6">
    <source>
        <dbReference type="ARBA" id="ARBA00022692"/>
    </source>
</evidence>
<dbReference type="SUPFAM" id="SSF54523">
    <property type="entry name" value="Pili subunits"/>
    <property type="match status" value="1"/>
</dbReference>
<dbReference type="GO" id="GO:0015628">
    <property type="term" value="P:protein secretion by the type II secretion system"/>
    <property type="evidence" value="ECO:0007669"/>
    <property type="project" value="InterPro"/>
</dbReference>
<dbReference type="InterPro" id="IPR012902">
    <property type="entry name" value="N_methyl_site"/>
</dbReference>
<reference evidence="14" key="1">
    <citation type="submission" date="2016-09" db="EMBL/GenBank/DDBJ databases">
        <authorList>
            <person name="Varghese N."/>
            <person name="Submissions S."/>
        </authorList>
    </citation>
    <scope>NUCLEOTIDE SEQUENCE [LARGE SCALE GENOMIC DNA]</scope>
    <source>
        <strain evidence="14">JS23</strain>
    </source>
</reference>
<evidence type="ECO:0000313" key="14">
    <source>
        <dbReference type="Proteomes" id="UP000243719"/>
    </source>
</evidence>
<keyword evidence="6 11" id="KW-0812">Transmembrane</keyword>
<gene>
    <name evidence="13" type="ORF">SAMN05216551_105130</name>
</gene>
<dbReference type="EMBL" id="FNLO01000005">
    <property type="protein sequence ID" value="SDV48487.1"/>
    <property type="molecule type" value="Genomic_DNA"/>
</dbReference>
<dbReference type="Pfam" id="PF07963">
    <property type="entry name" value="N_methyl"/>
    <property type="match status" value="1"/>
</dbReference>
<evidence type="ECO:0000256" key="7">
    <source>
        <dbReference type="ARBA" id="ARBA00022989"/>
    </source>
</evidence>
<keyword evidence="7 11" id="KW-1133">Transmembrane helix</keyword>
<accession>A0A1H2PP59</accession>
<evidence type="ECO:0000256" key="4">
    <source>
        <dbReference type="ARBA" id="ARBA00022481"/>
    </source>
</evidence>
<name>A0A1H2PP59_9BURK</name>
<dbReference type="Gene3D" id="3.55.40.10">
    <property type="entry name" value="minor pseudopilin epsh domain"/>
    <property type="match status" value="1"/>
</dbReference>
<evidence type="ECO:0000313" key="13">
    <source>
        <dbReference type="EMBL" id="SDV48487.1"/>
    </source>
</evidence>
<organism evidence="13 14">
    <name type="scientific">Chitinasiproducens palmae</name>
    <dbReference type="NCBI Taxonomy" id="1770053"/>
    <lineage>
        <taxon>Bacteria</taxon>
        <taxon>Pseudomonadati</taxon>
        <taxon>Pseudomonadota</taxon>
        <taxon>Betaproteobacteria</taxon>
        <taxon>Burkholderiales</taxon>
        <taxon>Burkholderiaceae</taxon>
        <taxon>Chitinasiproducens</taxon>
    </lineage>
</organism>
<keyword evidence="3" id="KW-1003">Cell membrane</keyword>
<dbReference type="PROSITE" id="PS00409">
    <property type="entry name" value="PROKAR_NTER_METHYL"/>
    <property type="match status" value="1"/>
</dbReference>
<dbReference type="RefSeq" id="WP_091907656.1">
    <property type="nucleotide sequence ID" value="NZ_FNLO01000005.1"/>
</dbReference>
<dbReference type="InterPro" id="IPR045584">
    <property type="entry name" value="Pilin-like"/>
</dbReference>
<dbReference type="GO" id="GO:0005886">
    <property type="term" value="C:plasma membrane"/>
    <property type="evidence" value="ECO:0007669"/>
    <property type="project" value="UniProtKB-SubCell"/>
</dbReference>
<proteinExistence type="inferred from homology"/>
<evidence type="ECO:0000256" key="9">
    <source>
        <dbReference type="ARBA" id="ARBA00025772"/>
    </source>
</evidence>
<dbReference type="AlphaFoldDB" id="A0A1H2PP59"/>
<evidence type="ECO:0000256" key="1">
    <source>
        <dbReference type="ARBA" id="ARBA00004377"/>
    </source>
</evidence>
<protein>
    <recommendedName>
        <fullName evidence="2">Type II secretion system protein H</fullName>
    </recommendedName>
    <alternativeName>
        <fullName evidence="10">General secretion pathway protein H</fullName>
    </alternativeName>
</protein>
<feature type="domain" description="General secretion pathway GspH" evidence="12">
    <location>
        <begin position="45"/>
        <end position="142"/>
    </location>
</feature>
<dbReference type="Proteomes" id="UP000243719">
    <property type="component" value="Unassembled WGS sequence"/>
</dbReference>
<feature type="transmembrane region" description="Helical" evidence="11">
    <location>
        <begin position="12"/>
        <end position="34"/>
    </location>
</feature>
<comment type="subcellular location">
    <subcellularLocation>
        <location evidence="1">Cell inner membrane</location>
        <topology evidence="1">Single-pass membrane protein</topology>
    </subcellularLocation>
</comment>
<keyword evidence="5" id="KW-0997">Cell inner membrane</keyword>
<keyword evidence="8 11" id="KW-0472">Membrane</keyword>
<evidence type="ECO:0000256" key="3">
    <source>
        <dbReference type="ARBA" id="ARBA00022475"/>
    </source>
</evidence>
<keyword evidence="14" id="KW-1185">Reference proteome</keyword>
<keyword evidence="4" id="KW-0488">Methylation</keyword>
<evidence type="ECO:0000259" key="12">
    <source>
        <dbReference type="Pfam" id="PF12019"/>
    </source>
</evidence>
<dbReference type="Pfam" id="PF12019">
    <property type="entry name" value="GspH"/>
    <property type="match status" value="1"/>
</dbReference>
<dbReference type="InterPro" id="IPR022346">
    <property type="entry name" value="T2SS_GspH"/>
</dbReference>
<evidence type="ECO:0000256" key="10">
    <source>
        <dbReference type="ARBA" id="ARBA00030775"/>
    </source>
</evidence>
<evidence type="ECO:0000256" key="2">
    <source>
        <dbReference type="ARBA" id="ARBA00021549"/>
    </source>
</evidence>